<dbReference type="AlphaFoldDB" id="A0AAE0ABC6"/>
<dbReference type="PANTHER" id="PTHR47074">
    <property type="entry name" value="BNAC02G40300D PROTEIN"/>
    <property type="match status" value="1"/>
</dbReference>
<gene>
    <name evidence="2" type="ORF">Dsin_021160</name>
</gene>
<accession>A0AAE0ABC6</accession>
<evidence type="ECO:0000259" key="1">
    <source>
        <dbReference type="Pfam" id="PF13456"/>
    </source>
</evidence>
<dbReference type="GO" id="GO:0003676">
    <property type="term" value="F:nucleic acid binding"/>
    <property type="evidence" value="ECO:0007669"/>
    <property type="project" value="InterPro"/>
</dbReference>
<evidence type="ECO:0000313" key="3">
    <source>
        <dbReference type="Proteomes" id="UP001281410"/>
    </source>
</evidence>
<feature type="domain" description="RNase H type-1" evidence="1">
    <location>
        <begin position="135"/>
        <end position="215"/>
    </location>
</feature>
<dbReference type="InterPro" id="IPR052929">
    <property type="entry name" value="RNase_H-like_EbsB-rel"/>
</dbReference>
<protein>
    <recommendedName>
        <fullName evidence="1">RNase H type-1 domain-containing protein</fullName>
    </recommendedName>
</protein>
<dbReference type="Proteomes" id="UP001281410">
    <property type="component" value="Unassembled WGS sequence"/>
</dbReference>
<dbReference type="InterPro" id="IPR036397">
    <property type="entry name" value="RNaseH_sf"/>
</dbReference>
<proteinExistence type="predicted"/>
<sequence length="228" mass="25655">MHLDVGCPICLRKAETTLHALWICPLLKNLRSSCCLNGGKKVLDSASFLDFVISFSVKVNVQDFEILCIMWWHVWQRRNNVLHGQLLLPDSDIWEWAISFMHDFQEFNKIKLQGQHVTRPSERWQSPQEGVFKINIDAATRVRDGTSGIGVVIRDSHGHVRASLCQNLNANFQPQVAEALAILNGIDLAFENGFLPAVLESDALTVVNAISLKAVPHTEIFEKENTKA</sequence>
<dbReference type="CDD" id="cd06222">
    <property type="entry name" value="RNase_H_like"/>
    <property type="match status" value="1"/>
</dbReference>
<dbReference type="SUPFAM" id="SSF53098">
    <property type="entry name" value="Ribonuclease H-like"/>
    <property type="match status" value="1"/>
</dbReference>
<dbReference type="GO" id="GO:0004523">
    <property type="term" value="F:RNA-DNA hybrid ribonuclease activity"/>
    <property type="evidence" value="ECO:0007669"/>
    <property type="project" value="InterPro"/>
</dbReference>
<dbReference type="EMBL" id="JANJYJ010000006">
    <property type="protein sequence ID" value="KAK3207114.1"/>
    <property type="molecule type" value="Genomic_DNA"/>
</dbReference>
<dbReference type="InterPro" id="IPR044730">
    <property type="entry name" value="RNase_H-like_dom_plant"/>
</dbReference>
<comment type="caution">
    <text evidence="2">The sequence shown here is derived from an EMBL/GenBank/DDBJ whole genome shotgun (WGS) entry which is preliminary data.</text>
</comment>
<keyword evidence="3" id="KW-1185">Reference proteome</keyword>
<dbReference type="Gene3D" id="3.30.420.10">
    <property type="entry name" value="Ribonuclease H-like superfamily/Ribonuclease H"/>
    <property type="match status" value="1"/>
</dbReference>
<dbReference type="Pfam" id="PF13456">
    <property type="entry name" value="RVT_3"/>
    <property type="match status" value="1"/>
</dbReference>
<dbReference type="InterPro" id="IPR012337">
    <property type="entry name" value="RNaseH-like_sf"/>
</dbReference>
<dbReference type="InterPro" id="IPR002156">
    <property type="entry name" value="RNaseH_domain"/>
</dbReference>
<reference evidence="2" key="1">
    <citation type="journal article" date="2023" name="Plant J.">
        <title>Genome sequences and population genomics provide insights into the demographic history, inbreeding, and mutation load of two 'living fossil' tree species of Dipteronia.</title>
        <authorList>
            <person name="Feng Y."/>
            <person name="Comes H.P."/>
            <person name="Chen J."/>
            <person name="Zhu S."/>
            <person name="Lu R."/>
            <person name="Zhang X."/>
            <person name="Li P."/>
            <person name="Qiu J."/>
            <person name="Olsen K.M."/>
            <person name="Qiu Y."/>
        </authorList>
    </citation>
    <scope>NUCLEOTIDE SEQUENCE</scope>
    <source>
        <strain evidence="2">NBL</strain>
    </source>
</reference>
<dbReference type="PANTHER" id="PTHR47074:SF79">
    <property type="entry name" value="PUTATIVE-RELATED"/>
    <property type="match status" value="1"/>
</dbReference>
<name>A0AAE0ABC6_9ROSI</name>
<evidence type="ECO:0000313" key="2">
    <source>
        <dbReference type="EMBL" id="KAK3207114.1"/>
    </source>
</evidence>
<organism evidence="2 3">
    <name type="scientific">Dipteronia sinensis</name>
    <dbReference type="NCBI Taxonomy" id="43782"/>
    <lineage>
        <taxon>Eukaryota</taxon>
        <taxon>Viridiplantae</taxon>
        <taxon>Streptophyta</taxon>
        <taxon>Embryophyta</taxon>
        <taxon>Tracheophyta</taxon>
        <taxon>Spermatophyta</taxon>
        <taxon>Magnoliopsida</taxon>
        <taxon>eudicotyledons</taxon>
        <taxon>Gunneridae</taxon>
        <taxon>Pentapetalae</taxon>
        <taxon>rosids</taxon>
        <taxon>malvids</taxon>
        <taxon>Sapindales</taxon>
        <taxon>Sapindaceae</taxon>
        <taxon>Hippocastanoideae</taxon>
        <taxon>Acereae</taxon>
        <taxon>Dipteronia</taxon>
    </lineage>
</organism>